<name>A0AAT9GS73_9CREN</name>
<gene>
    <name evidence="1" type="ORF">SJAV_14880</name>
</gene>
<protein>
    <submittedName>
        <fullName evidence="1">Uncharacterized protein</fullName>
    </submittedName>
</protein>
<accession>A0AAT9GS73</accession>
<proteinExistence type="predicted"/>
<evidence type="ECO:0000313" key="1">
    <source>
        <dbReference type="EMBL" id="BFH73544.1"/>
    </source>
</evidence>
<dbReference type="RefSeq" id="WP_369609128.1">
    <property type="nucleotide sequence ID" value="NZ_AP031322.1"/>
</dbReference>
<dbReference type="KEGG" id="sjv:SJAV_14880"/>
<sequence>MKVKFSSIEIKGDLLPHTKDDVNQYKEIASFILDAIGETPITEITIDDKLLYFSSFLTTKLIEGILDNVYAYTSEIKGPKYLSGDVSMIISEAITYATLNALYDVKLTNIIPFRSVKYLGTIVDAMIDLNYEEKLSKFIGSKGGVLFVNIRSSMNPRSYYLIDKLAKSLINLEIVRYPDNYGLISMVIKDKNLKEIFIFIKP</sequence>
<dbReference type="EMBL" id="AP031322">
    <property type="protein sequence ID" value="BFH73544.1"/>
    <property type="molecule type" value="Genomic_DNA"/>
</dbReference>
<dbReference type="GeneID" id="92354445"/>
<reference evidence="1" key="1">
    <citation type="submission" date="2024-03" db="EMBL/GenBank/DDBJ databases">
        <title>Complete genome sequence of Sulfurisphaera javensis strain KD-1.</title>
        <authorList>
            <person name="Sakai H."/>
            <person name="Nur N."/>
            <person name="Suwanto A."/>
            <person name="Kurosawa N."/>
        </authorList>
    </citation>
    <scope>NUCLEOTIDE SEQUENCE</scope>
    <source>
        <strain evidence="1">KD-1</strain>
    </source>
</reference>
<organism evidence="1">
    <name type="scientific">Sulfurisphaera javensis</name>
    <dbReference type="NCBI Taxonomy" id="2049879"/>
    <lineage>
        <taxon>Archaea</taxon>
        <taxon>Thermoproteota</taxon>
        <taxon>Thermoprotei</taxon>
        <taxon>Sulfolobales</taxon>
        <taxon>Sulfolobaceae</taxon>
        <taxon>Sulfurisphaera</taxon>
    </lineage>
</organism>
<dbReference type="AlphaFoldDB" id="A0AAT9GS73"/>